<feature type="compositionally biased region" description="Low complexity" evidence="1">
    <location>
        <begin position="23"/>
        <end position="33"/>
    </location>
</feature>
<feature type="compositionally biased region" description="Basic and acidic residues" evidence="1">
    <location>
        <begin position="11"/>
        <end position="22"/>
    </location>
</feature>
<dbReference type="EMBL" id="UFXQ01000001">
    <property type="protein sequence ID" value="STC70605.1"/>
    <property type="molecule type" value="Genomic_DNA"/>
</dbReference>
<sequence>MSNKFSPQEPEDNHPENYHPENEQPSSQPEPLEAFPGDSAYGHAADATYGATGYQTTGGYPGSEYAAAGYPGAMYPGEVQEKNNMALWAMILGIVGFVLTVSIVGAVIGIGILLGIVAIVLGILGIRRAGRMEGPNRRKGMAISGIVLGALSIVASIAIFLGLFSMLSWFADTGIMETCAPFQEDQEAYRQCIEEETAKLAQ</sequence>
<keyword evidence="2" id="KW-1133">Transmembrane helix</keyword>
<keyword evidence="2 3" id="KW-0812">Transmembrane</keyword>
<feature type="region of interest" description="Disordered" evidence="1">
    <location>
        <begin position="1"/>
        <end position="38"/>
    </location>
</feature>
<dbReference type="OrthoDB" id="4428064at2"/>
<evidence type="ECO:0000256" key="1">
    <source>
        <dbReference type="SAM" id="MobiDB-lite"/>
    </source>
</evidence>
<evidence type="ECO:0000313" key="3">
    <source>
        <dbReference type="EMBL" id="STC70605.1"/>
    </source>
</evidence>
<feature type="transmembrane region" description="Helical" evidence="2">
    <location>
        <begin position="91"/>
        <end position="124"/>
    </location>
</feature>
<keyword evidence="2" id="KW-0472">Membrane</keyword>
<feature type="transmembrane region" description="Helical" evidence="2">
    <location>
        <begin position="145"/>
        <end position="171"/>
    </location>
</feature>
<accession>A0A376CQN3</accession>
<evidence type="ECO:0000313" key="4">
    <source>
        <dbReference type="Proteomes" id="UP000254467"/>
    </source>
</evidence>
<proteinExistence type="predicted"/>
<reference evidence="3 4" key="1">
    <citation type="submission" date="2018-06" db="EMBL/GenBank/DDBJ databases">
        <authorList>
            <consortium name="Pathogen Informatics"/>
            <person name="Doyle S."/>
        </authorList>
    </citation>
    <scope>NUCLEOTIDE SEQUENCE [LARGE SCALE GENOMIC DNA]</scope>
    <source>
        <strain evidence="3 4">NCTC11862</strain>
    </source>
</reference>
<keyword evidence="4" id="KW-1185">Reference proteome</keyword>
<dbReference type="AlphaFoldDB" id="A0A376CQN3"/>
<dbReference type="RefSeq" id="WP_018581316.1">
    <property type="nucleotide sequence ID" value="NZ_LDYD01000008.1"/>
</dbReference>
<gene>
    <name evidence="3" type="ORF">NCTC11862_02431</name>
</gene>
<protein>
    <submittedName>
        <fullName evidence="3">Transmembrane protein</fullName>
    </submittedName>
</protein>
<organism evidence="3 4">
    <name type="scientific">Corynebacterium pilosum</name>
    <dbReference type="NCBI Taxonomy" id="35756"/>
    <lineage>
        <taxon>Bacteria</taxon>
        <taxon>Bacillati</taxon>
        <taxon>Actinomycetota</taxon>
        <taxon>Actinomycetes</taxon>
        <taxon>Mycobacteriales</taxon>
        <taxon>Corynebacteriaceae</taxon>
        <taxon>Corynebacterium</taxon>
    </lineage>
</organism>
<dbReference type="STRING" id="35756.GCA_001044155_02387"/>
<evidence type="ECO:0000256" key="2">
    <source>
        <dbReference type="SAM" id="Phobius"/>
    </source>
</evidence>
<name>A0A376CQN3_9CORY</name>
<dbReference type="Proteomes" id="UP000254467">
    <property type="component" value="Unassembled WGS sequence"/>
</dbReference>